<dbReference type="PANTHER" id="PTHR40074">
    <property type="entry name" value="O-ACETYLTRANSFERASE WECH"/>
    <property type="match status" value="1"/>
</dbReference>
<evidence type="ECO:0000259" key="9">
    <source>
        <dbReference type="Pfam" id="PF01757"/>
    </source>
</evidence>
<comment type="caution">
    <text evidence="10">The sequence shown here is derived from an EMBL/GenBank/DDBJ whole genome shotgun (WGS) entry which is preliminary data.</text>
</comment>
<dbReference type="Pfam" id="PF01757">
    <property type="entry name" value="Acyl_transf_3"/>
    <property type="match status" value="1"/>
</dbReference>
<feature type="compositionally biased region" description="Polar residues" evidence="7">
    <location>
        <begin position="1"/>
        <end position="18"/>
    </location>
</feature>
<name>A0ABU7T6I8_9HYPH</name>
<keyword evidence="11" id="KW-1185">Reference proteome</keyword>
<feature type="region of interest" description="Disordered" evidence="7">
    <location>
        <begin position="1"/>
        <end position="22"/>
    </location>
</feature>
<evidence type="ECO:0000313" key="10">
    <source>
        <dbReference type="EMBL" id="MEE7456145.1"/>
    </source>
</evidence>
<feature type="transmembrane region" description="Helical" evidence="8">
    <location>
        <begin position="205"/>
        <end position="223"/>
    </location>
</feature>
<dbReference type="InterPro" id="IPR002656">
    <property type="entry name" value="Acyl_transf_3_dom"/>
</dbReference>
<keyword evidence="10" id="KW-0012">Acyltransferase</keyword>
<accession>A0ABU7T6I8</accession>
<feature type="transmembrane region" description="Helical" evidence="8">
    <location>
        <begin position="261"/>
        <end position="284"/>
    </location>
</feature>
<feature type="transmembrane region" description="Helical" evidence="8">
    <location>
        <begin position="304"/>
        <end position="326"/>
    </location>
</feature>
<comment type="similarity">
    <text evidence="2">Belongs to the acyltransferase 3 family.</text>
</comment>
<dbReference type="PANTHER" id="PTHR40074:SF4">
    <property type="entry name" value="INNER MEMBRANE PROTEIN YCFT"/>
    <property type="match status" value="1"/>
</dbReference>
<evidence type="ECO:0000256" key="6">
    <source>
        <dbReference type="ARBA" id="ARBA00023136"/>
    </source>
</evidence>
<evidence type="ECO:0000256" key="8">
    <source>
        <dbReference type="SAM" id="Phobius"/>
    </source>
</evidence>
<keyword evidence="6 8" id="KW-0472">Membrane</keyword>
<evidence type="ECO:0000313" key="11">
    <source>
        <dbReference type="Proteomes" id="UP001349262"/>
    </source>
</evidence>
<feature type="transmembrane region" description="Helical" evidence="8">
    <location>
        <begin position="178"/>
        <end position="199"/>
    </location>
</feature>
<dbReference type="EMBL" id="MLBY01000003">
    <property type="protein sequence ID" value="MEE7456145.1"/>
    <property type="molecule type" value="Genomic_DNA"/>
</dbReference>
<evidence type="ECO:0000256" key="1">
    <source>
        <dbReference type="ARBA" id="ARBA00004651"/>
    </source>
</evidence>
<sequence>MIAPQTALQTAPASTMAASQPLRPRPEEAARLAWVDVAKGLCIILVVMMHSTLGTGEALGGEGFLHTVVEFARPFRIPDFFLLSGLFLGRVIDRDWRLFADRRVVHFAYFYVLWVVIQSLFKAGPIVAGAEGVGAQLAAFGLHLAEALVVPYSTLWFVYLLAVFSVVTKLLHRRVPGLVLLAAAALLQILPTSNWPYLLDEFCERYVYFLGGYLFAEWIFRFADRVRGAVVPALAGLALWALLEAVFVFTPTGIEAVPTLARLPVVSLGLGTVGALAIVAFAALMTRAGGPVAAALRACGERSIVIYLGFFLPMALTRTLIVKFNLALPDHALGVGLASLIVTVVAVTLPLAFERLVRGTRLDVLFRRPAAFHIAPAPARTGRLPPASVAPREA</sequence>
<organism evidence="10 11">
    <name type="scientific">Methylobacterium radiotolerans</name>
    <dbReference type="NCBI Taxonomy" id="31998"/>
    <lineage>
        <taxon>Bacteria</taxon>
        <taxon>Pseudomonadati</taxon>
        <taxon>Pseudomonadota</taxon>
        <taxon>Alphaproteobacteria</taxon>
        <taxon>Hyphomicrobiales</taxon>
        <taxon>Methylobacteriaceae</taxon>
        <taxon>Methylobacterium</taxon>
    </lineage>
</organism>
<evidence type="ECO:0000256" key="2">
    <source>
        <dbReference type="ARBA" id="ARBA00007400"/>
    </source>
</evidence>
<proteinExistence type="inferred from homology"/>
<comment type="subcellular location">
    <subcellularLocation>
        <location evidence="1">Cell membrane</location>
        <topology evidence="1">Multi-pass membrane protein</topology>
    </subcellularLocation>
</comment>
<feature type="transmembrane region" description="Helical" evidence="8">
    <location>
        <begin position="230"/>
        <end position="249"/>
    </location>
</feature>
<keyword evidence="5 8" id="KW-1133">Transmembrane helix</keyword>
<evidence type="ECO:0000256" key="3">
    <source>
        <dbReference type="ARBA" id="ARBA00022475"/>
    </source>
</evidence>
<feature type="transmembrane region" description="Helical" evidence="8">
    <location>
        <begin position="149"/>
        <end position="171"/>
    </location>
</feature>
<evidence type="ECO:0000256" key="7">
    <source>
        <dbReference type="SAM" id="MobiDB-lite"/>
    </source>
</evidence>
<evidence type="ECO:0000256" key="4">
    <source>
        <dbReference type="ARBA" id="ARBA00022692"/>
    </source>
</evidence>
<keyword evidence="10" id="KW-0808">Transferase</keyword>
<gene>
    <name evidence="10" type="ORF">MRSR164_04800</name>
</gene>
<feature type="transmembrane region" description="Helical" evidence="8">
    <location>
        <begin position="104"/>
        <end position="121"/>
    </location>
</feature>
<dbReference type="Proteomes" id="UP001349262">
    <property type="component" value="Unassembled WGS sequence"/>
</dbReference>
<protein>
    <submittedName>
        <fullName evidence="10">Acyltransferase</fullName>
    </submittedName>
</protein>
<feature type="transmembrane region" description="Helical" evidence="8">
    <location>
        <begin position="332"/>
        <end position="353"/>
    </location>
</feature>
<keyword evidence="3" id="KW-1003">Cell membrane</keyword>
<dbReference type="GO" id="GO:0016746">
    <property type="term" value="F:acyltransferase activity"/>
    <property type="evidence" value="ECO:0007669"/>
    <property type="project" value="UniProtKB-KW"/>
</dbReference>
<reference evidence="10 11" key="1">
    <citation type="journal article" date="2012" name="Genet. Mol. Biol.">
        <title>Analysis of 16S rRNA and mxaF genes revealing insights into Methylobacterium niche-specific plant association.</title>
        <authorList>
            <person name="Dourado M.N."/>
            <person name="Andreote F.D."/>
            <person name="Dini-Andreote F."/>
            <person name="Conti R."/>
            <person name="Araujo J.M."/>
            <person name="Araujo W.L."/>
        </authorList>
    </citation>
    <scope>NUCLEOTIDE SEQUENCE [LARGE SCALE GENOMIC DNA]</scope>
    <source>
        <strain evidence="10 11">SR1.6/4</strain>
    </source>
</reference>
<keyword evidence="4 8" id="KW-0812">Transmembrane</keyword>
<feature type="domain" description="Acyltransferase 3" evidence="9">
    <location>
        <begin position="33"/>
        <end position="346"/>
    </location>
</feature>
<evidence type="ECO:0000256" key="5">
    <source>
        <dbReference type="ARBA" id="ARBA00022989"/>
    </source>
</evidence>